<keyword evidence="2" id="KW-0732">Signal</keyword>
<dbReference type="eggNOG" id="ENOG5033HMP">
    <property type="taxonomic scope" value="Bacteria"/>
</dbReference>
<feature type="chain" id="PRO_5003033591" evidence="2">
    <location>
        <begin position="22"/>
        <end position="172"/>
    </location>
</feature>
<feature type="compositionally biased region" description="Gly residues" evidence="1">
    <location>
        <begin position="153"/>
        <end position="163"/>
    </location>
</feature>
<dbReference type="AlphaFoldDB" id="D2QBM3"/>
<dbReference type="EMBL" id="CP001769">
    <property type="protein sequence ID" value="ADB37902.1"/>
    <property type="molecule type" value="Genomic_DNA"/>
</dbReference>
<feature type="region of interest" description="Disordered" evidence="1">
    <location>
        <begin position="148"/>
        <end position="172"/>
    </location>
</feature>
<evidence type="ECO:0000256" key="2">
    <source>
        <dbReference type="SAM" id="SignalP"/>
    </source>
</evidence>
<accession>D2QBM3</accession>
<feature type="compositionally biased region" description="Low complexity" evidence="1">
    <location>
        <begin position="35"/>
        <end position="56"/>
    </location>
</feature>
<dbReference type="Proteomes" id="UP000002028">
    <property type="component" value="Chromosome"/>
</dbReference>
<proteinExistence type="predicted"/>
<protein>
    <submittedName>
        <fullName evidence="3">Uncharacterized protein</fullName>
    </submittedName>
</protein>
<dbReference type="STRING" id="504472.Slin_1857"/>
<evidence type="ECO:0000313" key="3">
    <source>
        <dbReference type="EMBL" id="ADB37902.1"/>
    </source>
</evidence>
<reference evidence="3 4" key="1">
    <citation type="journal article" date="2010" name="Stand. Genomic Sci.">
        <title>Complete genome sequence of Spirosoma linguale type strain (1).</title>
        <authorList>
            <person name="Lail K."/>
            <person name="Sikorski J."/>
            <person name="Saunders E."/>
            <person name="Lapidus A."/>
            <person name="Glavina Del Rio T."/>
            <person name="Copeland A."/>
            <person name="Tice H."/>
            <person name="Cheng J.-F."/>
            <person name="Lucas S."/>
            <person name="Nolan M."/>
            <person name="Bruce D."/>
            <person name="Goodwin L."/>
            <person name="Pitluck S."/>
            <person name="Ivanova N."/>
            <person name="Mavromatis K."/>
            <person name="Ovchinnikova G."/>
            <person name="Pati A."/>
            <person name="Chen A."/>
            <person name="Palaniappan K."/>
            <person name="Land M."/>
            <person name="Hauser L."/>
            <person name="Chang Y.-J."/>
            <person name="Jeffries C.D."/>
            <person name="Chain P."/>
            <person name="Brettin T."/>
            <person name="Detter J.C."/>
            <person name="Schuetze A."/>
            <person name="Rohde M."/>
            <person name="Tindall B.J."/>
            <person name="Goeker M."/>
            <person name="Bristow J."/>
            <person name="Eisen J.A."/>
            <person name="Markowitz V."/>
            <person name="Hugenholtz P."/>
            <person name="Kyrpides N.C."/>
            <person name="Klenk H.-P."/>
            <person name="Chen F."/>
        </authorList>
    </citation>
    <scope>NUCLEOTIDE SEQUENCE [LARGE SCALE GENOMIC DNA]</scope>
    <source>
        <strain evidence="4">ATCC 33905 / DSM 74 / LMG 10896 / Claus 1</strain>
    </source>
</reference>
<organism evidence="3 4">
    <name type="scientific">Spirosoma linguale (strain ATCC 33905 / DSM 74 / LMG 10896 / Claus 1)</name>
    <dbReference type="NCBI Taxonomy" id="504472"/>
    <lineage>
        <taxon>Bacteria</taxon>
        <taxon>Pseudomonadati</taxon>
        <taxon>Bacteroidota</taxon>
        <taxon>Cytophagia</taxon>
        <taxon>Cytophagales</taxon>
        <taxon>Cytophagaceae</taxon>
        <taxon>Spirosoma</taxon>
    </lineage>
</organism>
<dbReference type="HOGENOM" id="CLU_1668308_0_0_10"/>
<dbReference type="KEGG" id="sli:Slin_1857"/>
<feature type="region of interest" description="Disordered" evidence="1">
    <location>
        <begin position="26"/>
        <end position="56"/>
    </location>
</feature>
<evidence type="ECO:0000256" key="1">
    <source>
        <dbReference type="SAM" id="MobiDB-lite"/>
    </source>
</evidence>
<evidence type="ECO:0000313" key="4">
    <source>
        <dbReference type="Proteomes" id="UP000002028"/>
    </source>
</evidence>
<sequence length="172" mass="20796">MKKLLISAATFVVLLSTSALAQRYGYPSPNPNYPSQPGYNQQPDYNQNRNYPGYGQPNYNYDYDDYRFDRHLEWWDRELNLTRRQEREIRRIRERFTQQTQTIDVRDPRQRDFFRQARQREFIDMMAVLGPEQRDRVIERMRPYERMADRGRGYGNGGYGNNRGSGNRPFNY</sequence>
<gene>
    <name evidence="3" type="ordered locus">Slin_1857</name>
</gene>
<feature type="signal peptide" evidence="2">
    <location>
        <begin position="1"/>
        <end position="21"/>
    </location>
</feature>
<keyword evidence="4" id="KW-1185">Reference proteome</keyword>
<name>D2QBM3_SPILD</name>
<dbReference type="RefSeq" id="WP_012926452.1">
    <property type="nucleotide sequence ID" value="NC_013730.1"/>
</dbReference>